<feature type="transmembrane region" description="Helical" evidence="6">
    <location>
        <begin position="31"/>
        <end position="55"/>
    </location>
</feature>
<accession>A0A1M4SIG9</accession>
<dbReference type="RefSeq" id="WP_073058808.1">
    <property type="nucleotide sequence ID" value="NZ_FQUS01000001.1"/>
</dbReference>
<organism evidence="7 8">
    <name type="scientific">Fodinibius roseus</name>
    <dbReference type="NCBI Taxonomy" id="1194090"/>
    <lineage>
        <taxon>Bacteria</taxon>
        <taxon>Pseudomonadati</taxon>
        <taxon>Balneolota</taxon>
        <taxon>Balneolia</taxon>
        <taxon>Balneolales</taxon>
        <taxon>Balneolaceae</taxon>
        <taxon>Fodinibius</taxon>
    </lineage>
</organism>
<evidence type="ECO:0000256" key="4">
    <source>
        <dbReference type="ARBA" id="ARBA00022989"/>
    </source>
</evidence>
<dbReference type="OrthoDB" id="9797028at2"/>
<evidence type="ECO:0000256" key="6">
    <source>
        <dbReference type="SAM" id="Phobius"/>
    </source>
</evidence>
<dbReference type="STRING" id="1194090.SAMN05443144_10146"/>
<name>A0A1M4SIG9_9BACT</name>
<evidence type="ECO:0000313" key="7">
    <source>
        <dbReference type="EMBL" id="SHE32005.1"/>
    </source>
</evidence>
<dbReference type="Proteomes" id="UP000184041">
    <property type="component" value="Unassembled WGS sequence"/>
</dbReference>
<feature type="transmembrane region" description="Helical" evidence="6">
    <location>
        <begin position="179"/>
        <end position="201"/>
    </location>
</feature>
<sequence>MKQGKIKWFWDLLKQAYAALQKNDPLRLSSATAFFAMFSLIPLIVLLLEFLGVAFQVQPLKEEIFNTLQEMLGGKTANYLANTLANIQDMQEGFFTTAGILIFLIFIVTTLFNVVHNSFNQILQVRLKNPSLPFFLKNRGLFLVIIFVGGLLLLATFIIDAVINFAGDHFVNLLNINSAIVFILDMIFSMALFTIWLAIVYKYLPDMQLPWRPVWTGSFITTVLAFIGQFILGKVLAAGNLNTIYGSSASMILVLLFIFYASFLLYYGFCLVKVCAEQNNDDLKPDKHAVRYEIKEIE</sequence>
<feature type="transmembrane region" description="Helical" evidence="6">
    <location>
        <begin position="244"/>
        <end position="269"/>
    </location>
</feature>
<gene>
    <name evidence="7" type="ORF">SAMN05443144_10146</name>
</gene>
<evidence type="ECO:0000256" key="3">
    <source>
        <dbReference type="ARBA" id="ARBA00022692"/>
    </source>
</evidence>
<dbReference type="PANTHER" id="PTHR30213">
    <property type="entry name" value="INNER MEMBRANE PROTEIN YHJD"/>
    <property type="match status" value="1"/>
</dbReference>
<keyword evidence="4 6" id="KW-1133">Transmembrane helix</keyword>
<feature type="transmembrane region" description="Helical" evidence="6">
    <location>
        <begin position="140"/>
        <end position="159"/>
    </location>
</feature>
<dbReference type="Pfam" id="PF03631">
    <property type="entry name" value="Virul_fac_BrkB"/>
    <property type="match status" value="1"/>
</dbReference>
<evidence type="ECO:0000256" key="1">
    <source>
        <dbReference type="ARBA" id="ARBA00004651"/>
    </source>
</evidence>
<keyword evidence="2" id="KW-1003">Cell membrane</keyword>
<evidence type="ECO:0000256" key="5">
    <source>
        <dbReference type="ARBA" id="ARBA00023136"/>
    </source>
</evidence>
<comment type="subcellular location">
    <subcellularLocation>
        <location evidence="1">Cell membrane</location>
        <topology evidence="1">Multi-pass membrane protein</topology>
    </subcellularLocation>
</comment>
<protein>
    <submittedName>
        <fullName evidence="7">Membrane protein</fullName>
    </submittedName>
</protein>
<reference evidence="7 8" key="1">
    <citation type="submission" date="2016-11" db="EMBL/GenBank/DDBJ databases">
        <authorList>
            <person name="Jaros S."/>
            <person name="Januszkiewicz K."/>
            <person name="Wedrychowicz H."/>
        </authorList>
    </citation>
    <scope>NUCLEOTIDE SEQUENCE [LARGE SCALE GENOMIC DNA]</scope>
    <source>
        <strain evidence="7 8">DSM 21986</strain>
    </source>
</reference>
<proteinExistence type="predicted"/>
<keyword evidence="8" id="KW-1185">Reference proteome</keyword>
<dbReference type="PIRSF" id="PIRSF035875">
    <property type="entry name" value="RNase_BN"/>
    <property type="match status" value="1"/>
</dbReference>
<dbReference type="EMBL" id="FQUS01000001">
    <property type="protein sequence ID" value="SHE32005.1"/>
    <property type="molecule type" value="Genomic_DNA"/>
</dbReference>
<dbReference type="InterPro" id="IPR017039">
    <property type="entry name" value="Virul_fac_BrkB"/>
</dbReference>
<keyword evidence="3 6" id="KW-0812">Transmembrane</keyword>
<feature type="transmembrane region" description="Helical" evidence="6">
    <location>
        <begin position="213"/>
        <end position="232"/>
    </location>
</feature>
<evidence type="ECO:0000313" key="8">
    <source>
        <dbReference type="Proteomes" id="UP000184041"/>
    </source>
</evidence>
<evidence type="ECO:0000256" key="2">
    <source>
        <dbReference type="ARBA" id="ARBA00022475"/>
    </source>
</evidence>
<keyword evidence="5 6" id="KW-0472">Membrane</keyword>
<feature type="transmembrane region" description="Helical" evidence="6">
    <location>
        <begin position="94"/>
        <end position="119"/>
    </location>
</feature>
<dbReference type="AlphaFoldDB" id="A0A1M4SIG9"/>
<dbReference type="PANTHER" id="PTHR30213:SF1">
    <property type="entry name" value="INNER MEMBRANE PROTEIN YHJD"/>
    <property type="match status" value="1"/>
</dbReference>
<dbReference type="GO" id="GO:0005886">
    <property type="term" value="C:plasma membrane"/>
    <property type="evidence" value="ECO:0007669"/>
    <property type="project" value="UniProtKB-SubCell"/>
</dbReference>